<comment type="caution">
    <text evidence="11">The sequence shown here is derived from an EMBL/GenBank/DDBJ whole genome shotgun (WGS) entry which is preliminary data.</text>
</comment>
<dbReference type="PANTHER" id="PTHR14009:SF1">
    <property type="entry name" value="MITOCHONDRIAL PROTON_CALCIUM EXCHANGER PROTEIN"/>
    <property type="match status" value="1"/>
</dbReference>
<dbReference type="GO" id="GO:0043022">
    <property type="term" value="F:ribosome binding"/>
    <property type="evidence" value="ECO:0007669"/>
    <property type="project" value="InterPro"/>
</dbReference>
<keyword evidence="12" id="KW-1185">Reference proteome</keyword>
<dbReference type="PROSITE" id="PS51758">
    <property type="entry name" value="LETM1_RBD"/>
    <property type="match status" value="1"/>
</dbReference>
<evidence type="ECO:0000256" key="7">
    <source>
        <dbReference type="PROSITE-ProRule" id="PRU01094"/>
    </source>
</evidence>
<evidence type="ECO:0000256" key="8">
    <source>
        <dbReference type="SAM" id="MobiDB-lite"/>
    </source>
</evidence>
<organism evidence="11 12">
    <name type="scientific">Coemansia asiatica</name>
    <dbReference type="NCBI Taxonomy" id="1052880"/>
    <lineage>
        <taxon>Eukaryota</taxon>
        <taxon>Fungi</taxon>
        <taxon>Fungi incertae sedis</taxon>
        <taxon>Zoopagomycota</taxon>
        <taxon>Kickxellomycotina</taxon>
        <taxon>Kickxellomycetes</taxon>
        <taxon>Kickxellales</taxon>
        <taxon>Kickxellaceae</taxon>
        <taxon>Coemansia</taxon>
    </lineage>
</organism>
<comment type="subcellular location">
    <subcellularLocation>
        <location evidence="1">Mitochondrion inner membrane</location>
        <topology evidence="1">Single-pass membrane protein</topology>
    </subcellularLocation>
</comment>
<evidence type="ECO:0000256" key="9">
    <source>
        <dbReference type="SAM" id="Phobius"/>
    </source>
</evidence>
<keyword evidence="3" id="KW-0999">Mitochondrion inner membrane</keyword>
<evidence type="ECO:0000256" key="6">
    <source>
        <dbReference type="ARBA" id="ARBA00023136"/>
    </source>
</evidence>
<keyword evidence="4 9" id="KW-1133">Transmembrane helix</keyword>
<feature type="region of interest" description="Disordered" evidence="8">
    <location>
        <begin position="480"/>
        <end position="533"/>
    </location>
</feature>
<feature type="domain" description="Letm1 RBD" evidence="10">
    <location>
        <begin position="234"/>
        <end position="458"/>
    </location>
</feature>
<keyword evidence="2 9" id="KW-0812">Transmembrane</keyword>
<evidence type="ECO:0000313" key="11">
    <source>
        <dbReference type="EMBL" id="KAJ1647234.1"/>
    </source>
</evidence>
<protein>
    <submittedName>
        <fullName evidence="11">LETM1 domain-containing protein ylh47</fullName>
    </submittedName>
</protein>
<gene>
    <name evidence="11" type="primary">YLH47</name>
    <name evidence="11" type="ORF">LPJ64_001347</name>
</gene>
<feature type="region of interest" description="Disordered" evidence="8">
    <location>
        <begin position="257"/>
        <end position="297"/>
    </location>
</feature>
<evidence type="ECO:0000313" key="12">
    <source>
        <dbReference type="Proteomes" id="UP001145021"/>
    </source>
</evidence>
<accession>A0A9W7XLF9</accession>
<evidence type="ECO:0000256" key="2">
    <source>
        <dbReference type="ARBA" id="ARBA00022692"/>
    </source>
</evidence>
<evidence type="ECO:0000256" key="1">
    <source>
        <dbReference type="ARBA" id="ARBA00004434"/>
    </source>
</evidence>
<reference evidence="11" key="1">
    <citation type="submission" date="2022-07" db="EMBL/GenBank/DDBJ databases">
        <title>Phylogenomic reconstructions and comparative analyses of Kickxellomycotina fungi.</title>
        <authorList>
            <person name="Reynolds N.K."/>
            <person name="Stajich J.E."/>
            <person name="Barry K."/>
            <person name="Grigoriev I.V."/>
            <person name="Crous P."/>
            <person name="Smith M.E."/>
        </authorList>
    </citation>
    <scope>NUCLEOTIDE SEQUENCE</scope>
    <source>
        <strain evidence="11">NBRC 105413</strain>
    </source>
</reference>
<dbReference type="GO" id="GO:0005743">
    <property type="term" value="C:mitochondrial inner membrane"/>
    <property type="evidence" value="ECO:0007669"/>
    <property type="project" value="UniProtKB-SubCell"/>
</dbReference>
<evidence type="ECO:0000256" key="3">
    <source>
        <dbReference type="ARBA" id="ARBA00022792"/>
    </source>
</evidence>
<feature type="compositionally biased region" description="Basic and acidic residues" evidence="8">
    <location>
        <begin position="513"/>
        <end position="533"/>
    </location>
</feature>
<keyword evidence="5 7" id="KW-0496">Mitochondrion</keyword>
<name>A0A9W7XLF9_9FUNG</name>
<keyword evidence="6 9" id="KW-0472">Membrane</keyword>
<dbReference type="GO" id="GO:0030003">
    <property type="term" value="P:intracellular monoatomic cation homeostasis"/>
    <property type="evidence" value="ECO:0007669"/>
    <property type="project" value="TreeGrafter"/>
</dbReference>
<dbReference type="Proteomes" id="UP001145021">
    <property type="component" value="Unassembled WGS sequence"/>
</dbReference>
<dbReference type="AlphaFoldDB" id="A0A9W7XLF9"/>
<dbReference type="EMBL" id="JANBOH010000035">
    <property type="protein sequence ID" value="KAJ1647234.1"/>
    <property type="molecule type" value="Genomic_DNA"/>
</dbReference>
<proteinExistence type="predicted"/>
<feature type="compositionally biased region" description="Acidic residues" evidence="8">
    <location>
        <begin position="484"/>
        <end position="496"/>
    </location>
</feature>
<sequence length="533" mass="59225">MLPLQTQQLHRRGLLAMPLVLRAAAVGLSAGARSGIARTSVRAASTLLQSCRSRTGTARDRDGHCHIAPGSSIIRRAGSMAGPAFFILQSRANLSTMRGGGRVGQVRSTPMLFRSDEQKQPMVHTKPDPPKKMTIMEKIKHEAMHYWHGTKLFAKEVKISSKLVSKVVWGGKLSRREQRQLRRTFTDTVRLVPFLLFVVIPFAELLLPVALKLFPNMLPSTYEDAASAEKKREKMQKVRNEMSRYLKETIAEMSKDKDIHRVPSGATGSNNSSGAVTAASASAGEESEQTQDSIGDTNDFLNKIRSSGEAVSTGDLLRVAHIFEDELTLDNLTRPQLVSICRFMGVNAFGTDNYLRYQITNRMRYIRADDKVIKSEGIDSLSVPELQSACQSRGLRTMGVSPGRMRDELTQWIELHVEHNIPSTLLILSRIIAAGEPMSQQQQFNTDALQATINSLPDNLVNEATLRLAEVSGTATPKQKLEVLEEQEELIEDEDEQEKKKKKSEEAAAATIKEPEKTEETSETKSETKSEKQ</sequence>
<evidence type="ECO:0000256" key="4">
    <source>
        <dbReference type="ARBA" id="ARBA00022989"/>
    </source>
</evidence>
<evidence type="ECO:0000256" key="5">
    <source>
        <dbReference type="ARBA" id="ARBA00023128"/>
    </source>
</evidence>
<evidence type="ECO:0000259" key="10">
    <source>
        <dbReference type="PROSITE" id="PS51758"/>
    </source>
</evidence>
<feature type="compositionally biased region" description="Basic and acidic residues" evidence="8">
    <location>
        <begin position="497"/>
        <end position="506"/>
    </location>
</feature>
<dbReference type="InterPro" id="IPR033122">
    <property type="entry name" value="LETM1-like_RBD"/>
</dbReference>
<dbReference type="Pfam" id="PF07766">
    <property type="entry name" value="LETM1_RBD"/>
    <property type="match status" value="1"/>
</dbReference>
<dbReference type="InterPro" id="IPR044202">
    <property type="entry name" value="LETM1/MDM38-like"/>
</dbReference>
<feature type="compositionally biased region" description="Low complexity" evidence="8">
    <location>
        <begin position="264"/>
        <end position="284"/>
    </location>
</feature>
<dbReference type="PANTHER" id="PTHR14009">
    <property type="entry name" value="LEUCINE ZIPPER-EF-HAND CONTAINING TRANSMEMBRANE PROTEIN"/>
    <property type="match status" value="1"/>
</dbReference>
<feature type="transmembrane region" description="Helical" evidence="9">
    <location>
        <begin position="191"/>
        <end position="211"/>
    </location>
</feature>